<dbReference type="InterPro" id="IPR027417">
    <property type="entry name" value="P-loop_NTPase"/>
</dbReference>
<dbReference type="Proteomes" id="UP001162162">
    <property type="component" value="Unassembled WGS sequence"/>
</dbReference>
<dbReference type="GO" id="GO:0005739">
    <property type="term" value="C:mitochondrion"/>
    <property type="evidence" value="ECO:0007669"/>
    <property type="project" value="TreeGrafter"/>
</dbReference>
<dbReference type="SUPFAM" id="SSF52540">
    <property type="entry name" value="P-loop containing nucleoside triphosphate hydrolases"/>
    <property type="match status" value="1"/>
</dbReference>
<protein>
    <recommendedName>
        <fullName evidence="1">Deoxynucleoside kinase domain-containing protein</fullName>
    </recommendedName>
</protein>
<accession>A0AAV8XDR4</accession>
<gene>
    <name evidence="2" type="ORF">NQ318_019406</name>
</gene>
<feature type="domain" description="Deoxynucleoside kinase" evidence="1">
    <location>
        <begin position="1"/>
        <end position="93"/>
    </location>
</feature>
<sequence>MPAPSVAVIDEWFKYLIGNEDLAVDLIVYLKTSPEVVSEERTVSFEYIKALHDIHEDWLYHKRLHQCPASVIVINADLDVSSIEEEYEKYKPHILNRLPSGAQMF</sequence>
<dbReference type="PANTHER" id="PTHR10513:SF24">
    <property type="entry name" value="THYMIDINE KINASE 2, MITOCHONDRIAL"/>
    <property type="match status" value="1"/>
</dbReference>
<dbReference type="GO" id="GO:0019136">
    <property type="term" value="F:deoxynucleoside kinase activity"/>
    <property type="evidence" value="ECO:0007669"/>
    <property type="project" value="TreeGrafter"/>
</dbReference>
<dbReference type="InterPro" id="IPR031314">
    <property type="entry name" value="DNK_dom"/>
</dbReference>
<dbReference type="Gene3D" id="3.40.50.300">
    <property type="entry name" value="P-loop containing nucleotide triphosphate hydrolases"/>
    <property type="match status" value="1"/>
</dbReference>
<dbReference type="EMBL" id="JAPWTK010000679">
    <property type="protein sequence ID" value="KAJ8937141.1"/>
    <property type="molecule type" value="Genomic_DNA"/>
</dbReference>
<dbReference type="PANTHER" id="PTHR10513">
    <property type="entry name" value="DEOXYNUCLEOSIDE KINASE"/>
    <property type="match status" value="1"/>
</dbReference>
<dbReference type="Pfam" id="PF01712">
    <property type="entry name" value="dNK"/>
    <property type="match status" value="1"/>
</dbReference>
<comment type="caution">
    <text evidence="2">The sequence shown here is derived from an EMBL/GenBank/DDBJ whole genome shotgun (WGS) entry which is preliminary data.</text>
</comment>
<dbReference type="InterPro" id="IPR050566">
    <property type="entry name" value="Deoxyribonucleoside_kinase"/>
</dbReference>
<evidence type="ECO:0000313" key="2">
    <source>
        <dbReference type="EMBL" id="KAJ8937141.1"/>
    </source>
</evidence>
<keyword evidence="3" id="KW-1185">Reference proteome</keyword>
<proteinExistence type="predicted"/>
<evidence type="ECO:0000313" key="3">
    <source>
        <dbReference type="Proteomes" id="UP001162162"/>
    </source>
</evidence>
<name>A0AAV8XDR4_9CUCU</name>
<evidence type="ECO:0000259" key="1">
    <source>
        <dbReference type="Pfam" id="PF01712"/>
    </source>
</evidence>
<organism evidence="2 3">
    <name type="scientific">Aromia moschata</name>
    <dbReference type="NCBI Taxonomy" id="1265417"/>
    <lineage>
        <taxon>Eukaryota</taxon>
        <taxon>Metazoa</taxon>
        <taxon>Ecdysozoa</taxon>
        <taxon>Arthropoda</taxon>
        <taxon>Hexapoda</taxon>
        <taxon>Insecta</taxon>
        <taxon>Pterygota</taxon>
        <taxon>Neoptera</taxon>
        <taxon>Endopterygota</taxon>
        <taxon>Coleoptera</taxon>
        <taxon>Polyphaga</taxon>
        <taxon>Cucujiformia</taxon>
        <taxon>Chrysomeloidea</taxon>
        <taxon>Cerambycidae</taxon>
        <taxon>Cerambycinae</taxon>
        <taxon>Callichromatini</taxon>
        <taxon>Aromia</taxon>
    </lineage>
</organism>
<dbReference type="AlphaFoldDB" id="A0AAV8XDR4"/>
<reference evidence="2" key="1">
    <citation type="journal article" date="2023" name="Insect Mol. Biol.">
        <title>Genome sequencing provides insights into the evolution of gene families encoding plant cell wall-degrading enzymes in longhorned beetles.</title>
        <authorList>
            <person name="Shin N.R."/>
            <person name="Okamura Y."/>
            <person name="Kirsch R."/>
            <person name="Pauchet Y."/>
        </authorList>
    </citation>
    <scope>NUCLEOTIDE SEQUENCE</scope>
    <source>
        <strain evidence="2">AMC_N1</strain>
    </source>
</reference>